<organism evidence="5 6">
    <name type="scientific">Nothophoma quercina</name>
    <dbReference type="NCBI Taxonomy" id="749835"/>
    <lineage>
        <taxon>Eukaryota</taxon>
        <taxon>Fungi</taxon>
        <taxon>Dikarya</taxon>
        <taxon>Ascomycota</taxon>
        <taxon>Pezizomycotina</taxon>
        <taxon>Dothideomycetes</taxon>
        <taxon>Pleosporomycetidae</taxon>
        <taxon>Pleosporales</taxon>
        <taxon>Pleosporineae</taxon>
        <taxon>Didymellaceae</taxon>
        <taxon>Nothophoma</taxon>
    </lineage>
</organism>
<feature type="region of interest" description="Disordered" evidence="4">
    <location>
        <begin position="20"/>
        <end position="59"/>
    </location>
</feature>
<dbReference type="EMBL" id="JAKIXB020000017">
    <property type="protein sequence ID" value="KAL1601112.1"/>
    <property type="molecule type" value="Genomic_DNA"/>
</dbReference>
<reference evidence="5 6" key="1">
    <citation type="submission" date="2024-02" db="EMBL/GenBank/DDBJ databases">
        <title>De novo assembly and annotation of 12 fungi associated with fruit tree decline syndrome in Ontario, Canada.</title>
        <authorList>
            <person name="Sulman M."/>
            <person name="Ellouze W."/>
            <person name="Ilyukhin E."/>
        </authorList>
    </citation>
    <scope>NUCLEOTIDE SEQUENCE [LARGE SCALE GENOMIC DNA]</scope>
    <source>
        <strain evidence="5 6">M97-236</strain>
    </source>
</reference>
<evidence type="ECO:0000313" key="6">
    <source>
        <dbReference type="Proteomes" id="UP001521222"/>
    </source>
</evidence>
<proteinExistence type="inferred from homology"/>
<dbReference type="Gene3D" id="2.30.170.40">
    <property type="entry name" value="Ribosomal protein L28/L24"/>
    <property type="match status" value="1"/>
</dbReference>
<keyword evidence="2" id="KW-0689">Ribosomal protein</keyword>
<dbReference type="PANTHER" id="PTHR13528">
    <property type="entry name" value="39S RIBOSOMAL PROTEIN L28, MITOCHONDRIAL"/>
    <property type="match status" value="1"/>
</dbReference>
<comment type="caution">
    <text evidence="5">The sequence shown here is derived from an EMBL/GenBank/DDBJ whole genome shotgun (WGS) entry which is preliminary data.</text>
</comment>
<dbReference type="SUPFAM" id="SSF143800">
    <property type="entry name" value="L28p-like"/>
    <property type="match status" value="1"/>
</dbReference>
<evidence type="ECO:0000256" key="4">
    <source>
        <dbReference type="SAM" id="MobiDB-lite"/>
    </source>
</evidence>
<evidence type="ECO:0000313" key="5">
    <source>
        <dbReference type="EMBL" id="KAL1601112.1"/>
    </source>
</evidence>
<evidence type="ECO:0000256" key="2">
    <source>
        <dbReference type="ARBA" id="ARBA00022980"/>
    </source>
</evidence>
<gene>
    <name evidence="5" type="ORF">SLS59_005782</name>
</gene>
<name>A0ABR3R9T7_9PLEO</name>
<dbReference type="Proteomes" id="UP001521222">
    <property type="component" value="Unassembled WGS sequence"/>
</dbReference>
<keyword evidence="3" id="KW-0687">Ribonucleoprotein</keyword>
<evidence type="ECO:0000256" key="1">
    <source>
        <dbReference type="ARBA" id="ARBA00008760"/>
    </source>
</evidence>
<dbReference type="InterPro" id="IPR037147">
    <property type="entry name" value="Ribosomal_bL28_sf"/>
</dbReference>
<evidence type="ECO:0000256" key="3">
    <source>
        <dbReference type="ARBA" id="ARBA00023274"/>
    </source>
</evidence>
<evidence type="ECO:0008006" key="7">
    <source>
        <dbReference type="Google" id="ProtNLM"/>
    </source>
</evidence>
<protein>
    <recommendedName>
        <fullName evidence="7">50S ribosomal protein L24</fullName>
    </recommendedName>
</protein>
<feature type="compositionally biased region" description="Polar residues" evidence="4">
    <location>
        <begin position="21"/>
        <end position="38"/>
    </location>
</feature>
<accession>A0ABR3R9T7</accession>
<comment type="similarity">
    <text evidence="1">Belongs to the bacterial ribosomal protein bL28 family.</text>
</comment>
<dbReference type="InterPro" id="IPR026569">
    <property type="entry name" value="Ribosomal_bL28"/>
</dbReference>
<sequence length="496" mass="55310">MHPRCQLLSGRLATVLRTPKATAQRTLTTSASLSNKNPLQRRKGGDLGSHLPKHVISQDPHIPDYPYGDNALFKQSNKGLYGESMIQFGNNVSRKTETKTRRKWTPNVLSKSLYSVALKKRIKLRVTSNVMKTIDREGGLDEYLLKDSVQRIKELGPTGWALRWTLMQRPVVIDRLRAEAAALGIDQATIDKQWPTPEMLSQQKYADRVLAREYALAQAGEVEDVEQGMWEGEEGAEDEVEGTEATIGGALQQQEIVARKQAYGEYVSAVKTADRYVERGLVDSKEEGIKLAFVRQRERFDARHKLKARFTEKTREMFSEQDLKDLRTRLNLPKTLHIDILRKIAYNQHKRAQVEAAGGYEAWKDLQKEANAEKAAQRQATIDALGGLEGLKASRKAEFAEAVAEAETASTNQALDEKTRQYLERAVQKADMAIKALASGGTKAYVEMSVEELKRASSPGLNELFQGASKEKDVGGDAWAALVRSSNKPAESSLNA</sequence>
<dbReference type="Pfam" id="PF00830">
    <property type="entry name" value="Ribosomal_L28"/>
    <property type="match status" value="1"/>
</dbReference>
<keyword evidence="6" id="KW-1185">Reference proteome</keyword>
<dbReference type="PANTHER" id="PTHR13528:SF2">
    <property type="entry name" value="LARGE RIBOSOMAL SUBUNIT PROTEIN BL28M"/>
    <property type="match status" value="1"/>
</dbReference>
<dbReference type="InterPro" id="IPR034704">
    <property type="entry name" value="Ribosomal_bL28/bL31-like_sf"/>
</dbReference>